<reference evidence="9 10" key="1">
    <citation type="submission" date="2019-06" db="EMBL/GenBank/DDBJ databases">
        <title>Sequencing the genomes of 1000 actinobacteria strains.</title>
        <authorList>
            <person name="Klenk H.-P."/>
        </authorList>
    </citation>
    <scope>NUCLEOTIDE SEQUENCE [LARGE SCALE GENOMIC DNA]</scope>
    <source>
        <strain evidence="9 10">DSM 103495</strain>
    </source>
</reference>
<evidence type="ECO:0000256" key="6">
    <source>
        <dbReference type="ARBA" id="ARBA00022842"/>
    </source>
</evidence>
<evidence type="ECO:0000256" key="7">
    <source>
        <dbReference type="RuleBase" id="RU004466"/>
    </source>
</evidence>
<evidence type="ECO:0000313" key="9">
    <source>
        <dbReference type="EMBL" id="TQM33616.1"/>
    </source>
</evidence>
<dbReference type="Proteomes" id="UP000316331">
    <property type="component" value="Unassembled WGS sequence"/>
</dbReference>
<dbReference type="EMBL" id="VFPG01000001">
    <property type="protein sequence ID" value="TQM33616.1"/>
    <property type="molecule type" value="Genomic_DNA"/>
</dbReference>
<comment type="cofactor">
    <cofactor evidence="1">
        <name>Mg(2+)</name>
        <dbReference type="ChEBI" id="CHEBI:18420"/>
    </cofactor>
</comment>
<dbReference type="RefSeq" id="WP_425465889.1">
    <property type="nucleotide sequence ID" value="NZ_VFPG01000001.1"/>
</dbReference>
<dbReference type="InterPro" id="IPR000092">
    <property type="entry name" value="Polyprenyl_synt"/>
</dbReference>
<evidence type="ECO:0000256" key="1">
    <source>
        <dbReference type="ARBA" id="ARBA00001946"/>
    </source>
</evidence>
<evidence type="ECO:0000256" key="4">
    <source>
        <dbReference type="ARBA" id="ARBA00022679"/>
    </source>
</evidence>
<dbReference type="PROSITE" id="PS00723">
    <property type="entry name" value="POLYPRENYL_SYNTHASE_1"/>
    <property type="match status" value="1"/>
</dbReference>
<organism evidence="9 10">
    <name type="scientific">Nocardia bhagyanarayanae</name>
    <dbReference type="NCBI Taxonomy" id="1215925"/>
    <lineage>
        <taxon>Bacteria</taxon>
        <taxon>Bacillati</taxon>
        <taxon>Actinomycetota</taxon>
        <taxon>Actinomycetes</taxon>
        <taxon>Mycobacteriales</taxon>
        <taxon>Nocardiaceae</taxon>
        <taxon>Nocardia</taxon>
    </lineage>
</organism>
<dbReference type="Pfam" id="PF00348">
    <property type="entry name" value="polyprenyl_synt"/>
    <property type="match status" value="1"/>
</dbReference>
<accession>A0A543FIM0</accession>
<dbReference type="AlphaFoldDB" id="A0A543FIM0"/>
<dbReference type="GO" id="GO:0046872">
    <property type="term" value="F:metal ion binding"/>
    <property type="evidence" value="ECO:0007669"/>
    <property type="project" value="UniProtKB-KW"/>
</dbReference>
<evidence type="ECO:0000256" key="5">
    <source>
        <dbReference type="ARBA" id="ARBA00022723"/>
    </source>
</evidence>
<dbReference type="Gene3D" id="1.10.600.10">
    <property type="entry name" value="Farnesyl Diphosphate Synthase"/>
    <property type="match status" value="1"/>
</dbReference>
<dbReference type="CDD" id="cd00685">
    <property type="entry name" value="Trans_IPPS_HT"/>
    <property type="match status" value="1"/>
</dbReference>
<comment type="pathway">
    <text evidence="2">Isoprenoid biosynthesis.</text>
</comment>
<comment type="similarity">
    <text evidence="3 7">Belongs to the FPP/GGPP synthase family.</text>
</comment>
<feature type="compositionally biased region" description="Polar residues" evidence="8">
    <location>
        <begin position="1"/>
        <end position="10"/>
    </location>
</feature>
<name>A0A543FIM0_9NOCA</name>
<proteinExistence type="inferred from homology"/>
<dbReference type="GO" id="GO:0004659">
    <property type="term" value="F:prenyltransferase activity"/>
    <property type="evidence" value="ECO:0007669"/>
    <property type="project" value="InterPro"/>
</dbReference>
<evidence type="ECO:0000256" key="3">
    <source>
        <dbReference type="ARBA" id="ARBA00006706"/>
    </source>
</evidence>
<dbReference type="GO" id="GO:0008299">
    <property type="term" value="P:isoprenoid biosynthetic process"/>
    <property type="evidence" value="ECO:0007669"/>
    <property type="project" value="InterPro"/>
</dbReference>
<keyword evidence="6" id="KW-0460">Magnesium</keyword>
<keyword evidence="4 7" id="KW-0808">Transferase</keyword>
<comment type="caution">
    <text evidence="9">The sequence shown here is derived from an EMBL/GenBank/DDBJ whole genome shotgun (WGS) entry which is preliminary data.</text>
</comment>
<dbReference type="InterPro" id="IPR033749">
    <property type="entry name" value="Polyprenyl_synt_CS"/>
</dbReference>
<dbReference type="SUPFAM" id="SSF48576">
    <property type="entry name" value="Terpenoid synthases"/>
    <property type="match status" value="1"/>
</dbReference>
<dbReference type="InterPro" id="IPR008949">
    <property type="entry name" value="Isoprenoid_synthase_dom_sf"/>
</dbReference>
<protein>
    <submittedName>
        <fullName evidence="9">Geranylgeranyl diphosphate synthase type I</fullName>
    </submittedName>
</protein>
<sequence>MSAPSVNSLWTPAGPPPAESVSDLGPGFERWRVEVRGRVLAELIGFLRDLRIDGLDSWGVEDILVHYATGGKCLRSTLMYLGWLCGAEPDGAALRAAASLELLHAFALLQDDVMDDAVLRRGASAAHVRLAERHRRDHKAGSAVRFGASAATLLGDMCLVWAEQMLRDSGVEPAALARVWPGYDAMRIELAIGQFADLINDVRGRPDLDHILAIARAKSGNYTVRRPLELGAAMAGCDQDTLNILARFGTRVGEAFQLRDDLLGIFGSAALTGKPTDSDLGQHKATSVIVVALEFADPMVRDELSELMSRPVLDRPAIDRCRALVAASGAPAYIETMIADRVEAAMHALSESSLGIGLRVALAQMALLCTARQL</sequence>
<evidence type="ECO:0000256" key="8">
    <source>
        <dbReference type="SAM" id="MobiDB-lite"/>
    </source>
</evidence>
<dbReference type="PANTHER" id="PTHR12001:SF85">
    <property type="entry name" value="SHORT CHAIN ISOPRENYL DIPHOSPHATE SYNTHASE"/>
    <property type="match status" value="1"/>
</dbReference>
<keyword evidence="10" id="KW-1185">Reference proteome</keyword>
<evidence type="ECO:0000313" key="10">
    <source>
        <dbReference type="Proteomes" id="UP000316331"/>
    </source>
</evidence>
<gene>
    <name evidence="9" type="ORF">FB390_5351</name>
</gene>
<evidence type="ECO:0000256" key="2">
    <source>
        <dbReference type="ARBA" id="ARBA00005128"/>
    </source>
</evidence>
<dbReference type="SFLD" id="SFLDS00005">
    <property type="entry name" value="Isoprenoid_Synthase_Type_I"/>
    <property type="match status" value="1"/>
</dbReference>
<dbReference type="PROSITE" id="PS00444">
    <property type="entry name" value="POLYPRENYL_SYNTHASE_2"/>
    <property type="match status" value="1"/>
</dbReference>
<feature type="region of interest" description="Disordered" evidence="8">
    <location>
        <begin position="1"/>
        <end position="21"/>
    </location>
</feature>
<dbReference type="PANTHER" id="PTHR12001">
    <property type="entry name" value="GERANYLGERANYL PYROPHOSPHATE SYNTHASE"/>
    <property type="match status" value="1"/>
</dbReference>
<keyword evidence="5" id="KW-0479">Metal-binding</keyword>